<gene>
    <name evidence="2" type="ORF">CLV68_5399</name>
</gene>
<feature type="transmembrane region" description="Helical" evidence="1">
    <location>
        <begin position="35"/>
        <end position="55"/>
    </location>
</feature>
<proteinExistence type="predicted"/>
<dbReference type="AlphaFoldDB" id="A0A421AYS1"/>
<dbReference type="Proteomes" id="UP000282454">
    <property type="component" value="Unassembled WGS sequence"/>
</dbReference>
<protein>
    <submittedName>
        <fullName evidence="2">Uncharacterized protein</fullName>
    </submittedName>
</protein>
<feature type="transmembrane region" description="Helical" evidence="1">
    <location>
        <begin position="61"/>
        <end position="78"/>
    </location>
</feature>
<sequence length="84" mass="8834">MTRVPSTPRPHPHGLIGYVVDDPARTDQALRLLRWIIPAAIAALIILGAIVLVLAPNPATAAITTAAITATGGGLVVARRRVRR</sequence>
<evidence type="ECO:0000256" key="1">
    <source>
        <dbReference type="SAM" id="Phobius"/>
    </source>
</evidence>
<keyword evidence="1" id="KW-0812">Transmembrane</keyword>
<keyword evidence="1" id="KW-0472">Membrane</keyword>
<evidence type="ECO:0000313" key="3">
    <source>
        <dbReference type="Proteomes" id="UP000282454"/>
    </source>
</evidence>
<dbReference type="RefSeq" id="WP_121393643.1">
    <property type="nucleotide sequence ID" value="NZ_RCDD01000005.1"/>
</dbReference>
<keyword evidence="3" id="KW-1185">Reference proteome</keyword>
<organism evidence="2 3">
    <name type="scientific">Actinokineospora cianjurensis</name>
    <dbReference type="NCBI Taxonomy" id="585224"/>
    <lineage>
        <taxon>Bacteria</taxon>
        <taxon>Bacillati</taxon>
        <taxon>Actinomycetota</taxon>
        <taxon>Actinomycetes</taxon>
        <taxon>Pseudonocardiales</taxon>
        <taxon>Pseudonocardiaceae</taxon>
        <taxon>Actinokineospora</taxon>
    </lineage>
</organism>
<reference evidence="2 3" key="1">
    <citation type="submission" date="2018-10" db="EMBL/GenBank/DDBJ databases">
        <title>Genomic Encyclopedia of Archaeal and Bacterial Type Strains, Phase II (KMG-II): from individual species to whole genera.</title>
        <authorList>
            <person name="Goeker M."/>
        </authorList>
    </citation>
    <scope>NUCLEOTIDE SEQUENCE [LARGE SCALE GENOMIC DNA]</scope>
    <source>
        <strain evidence="2 3">DSM 45657</strain>
    </source>
</reference>
<keyword evidence="1" id="KW-1133">Transmembrane helix</keyword>
<evidence type="ECO:0000313" key="2">
    <source>
        <dbReference type="EMBL" id="RLK55007.1"/>
    </source>
</evidence>
<name>A0A421AYS1_9PSEU</name>
<comment type="caution">
    <text evidence="2">The sequence shown here is derived from an EMBL/GenBank/DDBJ whole genome shotgun (WGS) entry which is preliminary data.</text>
</comment>
<dbReference type="EMBL" id="RCDD01000005">
    <property type="protein sequence ID" value="RLK55007.1"/>
    <property type="molecule type" value="Genomic_DNA"/>
</dbReference>
<accession>A0A421AYS1</accession>